<comment type="cofactor">
    <cofactor evidence="1 8">
        <name>thiamine diphosphate</name>
        <dbReference type="ChEBI" id="CHEBI:58937"/>
    </cofactor>
</comment>
<dbReference type="Proteomes" id="UP001197378">
    <property type="component" value="Unassembled WGS sequence"/>
</dbReference>
<proteinExistence type="predicted"/>
<evidence type="ECO:0000256" key="8">
    <source>
        <dbReference type="RuleBase" id="RU361139"/>
    </source>
</evidence>
<dbReference type="PANTHER" id="PTHR11516:SF60">
    <property type="entry name" value="PYRUVATE DEHYDROGENASE E1 COMPONENT SUBUNIT ALPHA"/>
    <property type="match status" value="1"/>
</dbReference>
<dbReference type="InterPro" id="IPR050642">
    <property type="entry name" value="PDH_E1_Alpha_Subunit"/>
</dbReference>
<comment type="function">
    <text evidence="8">The pyruvate dehydrogenase complex catalyzes the overall conversion of pyruvate to acetyl-CoA and CO(2).</text>
</comment>
<evidence type="ECO:0000256" key="7">
    <source>
        <dbReference type="ARBA" id="ARBA00023317"/>
    </source>
</evidence>
<dbReference type="InterPro" id="IPR029061">
    <property type="entry name" value="THDP-binding"/>
</dbReference>
<dbReference type="RefSeq" id="WP_215872091.1">
    <property type="nucleotide sequence ID" value="NZ_JAAXYO010000048.1"/>
</dbReference>
<reference evidence="10" key="1">
    <citation type="journal article" date="2021" name="ISME J.">
        <title>Genomic evolution of the class Acidithiobacillia: deep-branching Proteobacteria living in extreme acidic conditions.</title>
        <authorList>
            <person name="Moya-Beltran A."/>
            <person name="Beard S."/>
            <person name="Rojas-Villalobos C."/>
            <person name="Issotta F."/>
            <person name="Gallardo Y."/>
            <person name="Ulloa R."/>
            <person name="Giaveno A."/>
            <person name="Degli Esposti M."/>
            <person name="Johnson D.B."/>
            <person name="Quatrini R."/>
        </authorList>
    </citation>
    <scope>NUCLEOTIDE SEQUENCE</scope>
    <source>
        <strain evidence="10">VAN18-1</strain>
    </source>
</reference>
<protein>
    <recommendedName>
        <fullName evidence="4 8">Pyruvate dehydrogenase E1 component subunit alpha</fullName>
        <ecNumber evidence="3 8">1.2.4.1</ecNumber>
    </recommendedName>
</protein>
<keyword evidence="6 8" id="KW-0786">Thiamine pyrophosphate</keyword>
<evidence type="ECO:0000256" key="5">
    <source>
        <dbReference type="ARBA" id="ARBA00023002"/>
    </source>
</evidence>
<feature type="domain" description="Dehydrogenase E1 component" evidence="9">
    <location>
        <begin position="12"/>
        <end position="308"/>
    </location>
</feature>
<organism evidence="10 11">
    <name type="scientific">Igneacidithiobacillus copahuensis</name>
    <dbReference type="NCBI Taxonomy" id="2724909"/>
    <lineage>
        <taxon>Bacteria</taxon>
        <taxon>Pseudomonadati</taxon>
        <taxon>Pseudomonadota</taxon>
        <taxon>Acidithiobacillia</taxon>
        <taxon>Acidithiobacillales</taxon>
        <taxon>Acidithiobacillaceae</taxon>
        <taxon>Igneacidithiobacillus</taxon>
    </lineage>
</organism>
<name>A0AAE3CJ92_9PROT</name>
<dbReference type="NCBIfam" id="TIGR03182">
    <property type="entry name" value="PDH_E1_alph_y"/>
    <property type="match status" value="1"/>
</dbReference>
<sequence>MEASDRKRLLREMLFARRFEERCAQAYQEREIGGFLHLYPGQEACAIGVLEKARKGQDYVVTGYRDHIHAIQCGADPKEVMAELYGKETGSSRGRGGSMHIYDVDHHFMGGYALVGGPFPLAAGFAKAIKLRGGDEIAICFLGDGANNQGTFHETMNMASLWKLPVLFVCENNLYGIGTAIERASSEINQYLRVAPYKIAASQVDGQDIDVVMAEAEKAITHVREKKEPYFLELMTYRLRGHSMSDSGAYRSKEEVEQWAQRDPIGIFKKRLEEAGIIDAAAFQAMDEEILEQIENEIVRFALASPEPRVEDLERYVYVAEGA</sequence>
<dbReference type="GO" id="GO:0006086">
    <property type="term" value="P:pyruvate decarboxylation to acetyl-CoA"/>
    <property type="evidence" value="ECO:0007669"/>
    <property type="project" value="InterPro"/>
</dbReference>
<evidence type="ECO:0000313" key="11">
    <source>
        <dbReference type="Proteomes" id="UP001197378"/>
    </source>
</evidence>
<dbReference type="SUPFAM" id="SSF52518">
    <property type="entry name" value="Thiamin diphosphate-binding fold (THDP-binding)"/>
    <property type="match status" value="1"/>
</dbReference>
<dbReference type="Pfam" id="PF00676">
    <property type="entry name" value="E1_dh"/>
    <property type="match status" value="1"/>
</dbReference>
<comment type="catalytic activity">
    <reaction evidence="8">
        <text>N(6)-[(R)-lipoyl]-L-lysyl-[protein] + pyruvate + H(+) = N(6)-[(R)-S(8)-acetyldihydrolipoyl]-L-lysyl-[protein] + CO2</text>
        <dbReference type="Rhea" id="RHEA:19189"/>
        <dbReference type="Rhea" id="RHEA-COMP:10474"/>
        <dbReference type="Rhea" id="RHEA-COMP:10478"/>
        <dbReference type="ChEBI" id="CHEBI:15361"/>
        <dbReference type="ChEBI" id="CHEBI:15378"/>
        <dbReference type="ChEBI" id="CHEBI:16526"/>
        <dbReference type="ChEBI" id="CHEBI:83099"/>
        <dbReference type="ChEBI" id="CHEBI:83111"/>
        <dbReference type="EC" id="1.2.4.1"/>
    </reaction>
</comment>
<evidence type="ECO:0000256" key="1">
    <source>
        <dbReference type="ARBA" id="ARBA00001964"/>
    </source>
</evidence>
<evidence type="ECO:0000313" key="10">
    <source>
        <dbReference type="EMBL" id="MBU2787551.1"/>
    </source>
</evidence>
<dbReference type="EMBL" id="JAAXYO010000048">
    <property type="protein sequence ID" value="MBU2787551.1"/>
    <property type="molecule type" value="Genomic_DNA"/>
</dbReference>
<keyword evidence="11" id="KW-1185">Reference proteome</keyword>
<dbReference type="EC" id="1.2.4.1" evidence="3 8"/>
<keyword evidence="5 8" id="KW-0560">Oxidoreductase</keyword>
<evidence type="ECO:0000256" key="2">
    <source>
        <dbReference type="ARBA" id="ARBA00011870"/>
    </source>
</evidence>
<evidence type="ECO:0000256" key="3">
    <source>
        <dbReference type="ARBA" id="ARBA00012281"/>
    </source>
</evidence>
<evidence type="ECO:0000256" key="6">
    <source>
        <dbReference type="ARBA" id="ARBA00023052"/>
    </source>
</evidence>
<evidence type="ECO:0000256" key="4">
    <source>
        <dbReference type="ARBA" id="ARBA00014159"/>
    </source>
</evidence>
<comment type="caution">
    <text evidence="10">The sequence shown here is derived from an EMBL/GenBank/DDBJ whole genome shotgun (WGS) entry which is preliminary data.</text>
</comment>
<comment type="subunit">
    <text evidence="2 8">Heterodimer of an alpha and a beta chain.</text>
</comment>
<dbReference type="InterPro" id="IPR001017">
    <property type="entry name" value="DH_E1"/>
</dbReference>
<dbReference type="AlphaFoldDB" id="A0AAE3CJ92"/>
<dbReference type="InterPro" id="IPR017597">
    <property type="entry name" value="Pyrv_DH_E1_asu_subgrp-y"/>
</dbReference>
<dbReference type="Gene3D" id="3.40.50.970">
    <property type="match status" value="1"/>
</dbReference>
<keyword evidence="7 8" id="KW-0670">Pyruvate</keyword>
<accession>A0AAE3CJ92</accession>
<dbReference type="GO" id="GO:0004739">
    <property type="term" value="F:pyruvate dehydrogenase (acetyl-transferring) activity"/>
    <property type="evidence" value="ECO:0007669"/>
    <property type="project" value="UniProtKB-UniRule"/>
</dbReference>
<gene>
    <name evidence="8 10" type="primary">pdhA</name>
    <name evidence="10" type="ORF">HFQ13_04910</name>
</gene>
<dbReference type="PANTHER" id="PTHR11516">
    <property type="entry name" value="PYRUVATE DEHYDROGENASE E1 COMPONENT, ALPHA SUBUNIT BACTERIAL AND ORGANELLAR"/>
    <property type="match status" value="1"/>
</dbReference>
<evidence type="ECO:0000259" key="9">
    <source>
        <dbReference type="Pfam" id="PF00676"/>
    </source>
</evidence>
<dbReference type="CDD" id="cd02000">
    <property type="entry name" value="TPP_E1_PDC_ADC_BCADC"/>
    <property type="match status" value="1"/>
</dbReference>